<protein>
    <submittedName>
        <fullName evidence="1">Uncharacterized protein</fullName>
    </submittedName>
</protein>
<proteinExistence type="predicted"/>
<gene>
    <name evidence="1" type="ORF">WJX81_004000</name>
</gene>
<keyword evidence="2" id="KW-1185">Reference proteome</keyword>
<dbReference type="SUPFAM" id="SSF48452">
    <property type="entry name" value="TPR-like"/>
    <property type="match status" value="1"/>
</dbReference>
<comment type="caution">
    <text evidence="1">The sequence shown here is derived from an EMBL/GenBank/DDBJ whole genome shotgun (WGS) entry which is preliminary data.</text>
</comment>
<organism evidence="1 2">
    <name type="scientific">Elliptochloris bilobata</name>
    <dbReference type="NCBI Taxonomy" id="381761"/>
    <lineage>
        <taxon>Eukaryota</taxon>
        <taxon>Viridiplantae</taxon>
        <taxon>Chlorophyta</taxon>
        <taxon>core chlorophytes</taxon>
        <taxon>Trebouxiophyceae</taxon>
        <taxon>Trebouxiophyceae incertae sedis</taxon>
        <taxon>Elliptochloris clade</taxon>
        <taxon>Elliptochloris</taxon>
    </lineage>
</organism>
<evidence type="ECO:0000313" key="1">
    <source>
        <dbReference type="EMBL" id="KAK9826484.1"/>
    </source>
</evidence>
<dbReference type="InterPro" id="IPR011990">
    <property type="entry name" value="TPR-like_helical_dom_sf"/>
</dbReference>
<evidence type="ECO:0000313" key="2">
    <source>
        <dbReference type="Proteomes" id="UP001445335"/>
    </source>
</evidence>
<dbReference type="EMBL" id="JALJOU010000064">
    <property type="protein sequence ID" value="KAK9826484.1"/>
    <property type="molecule type" value="Genomic_DNA"/>
</dbReference>
<sequence length="683" mass="71750">MALALAACASGALAVALFTEVRKRRAPSSNEEALALNTQKSTATQSDTQANASLLPGAVLCFLLVVALFCVSRLSRGVQESAQSQLGGSCARPDAADRIKLFTPQLDGFSHSIRASKEAQLLFSQGLLLEFAFNQYEANAAFELAAAADPNASMPLWGQAYALGPGANRAVVEKQTTFPAFGVEHFPAAAAAAGRAQKLARAAAATSPDPLAAREMMYAEAAAARFAPGSERQPARDAAERRYAELMRAAGEAHNDSHALAIAAEGYMNIVQWAYHEAGEGGAMVLKPEAVEAERLLEAALRLDSANPLAHHLQIHLTEAASPTEGAGLSATAGLASADAMTHAAGPWDRHAAHLLHMPGHSYVRVGRYHDAVVANLRAYEADAALARACLVPYAVEHNADMLIYAANMAGQVGLAEEHSARLSRMQDDMATAAYGDSTREWTHLPLTQVLHARWDAVLAMPGPPPLGRGLCLGGGPEYAALVFRYARTLALAARAAGAAAHGEGARVAQARAEADAELALLQAAELAVAEEEPTLPAPGGRGKGLYACEYALLARIATLTAAARIALLHGDTQAAVTRLREAAAVEDSMAYVEPPRWYQPSRHCLGFVLLNATSDAAAAEQAFREDLAEHPSTGFALLGLACALAAQGQAAEADAARAQYEDAWRWADRPLASSCPAFSERA</sequence>
<dbReference type="AlphaFoldDB" id="A0AAW1QY87"/>
<dbReference type="Proteomes" id="UP001445335">
    <property type="component" value="Unassembled WGS sequence"/>
</dbReference>
<dbReference type="PANTHER" id="PTHR45588:SF1">
    <property type="entry name" value="WW DOMAIN-CONTAINING PROTEIN"/>
    <property type="match status" value="1"/>
</dbReference>
<name>A0AAW1QY87_9CHLO</name>
<reference evidence="1 2" key="1">
    <citation type="journal article" date="2024" name="Nat. Commun.">
        <title>Phylogenomics reveals the evolutionary origins of lichenization in chlorophyte algae.</title>
        <authorList>
            <person name="Puginier C."/>
            <person name="Libourel C."/>
            <person name="Otte J."/>
            <person name="Skaloud P."/>
            <person name="Haon M."/>
            <person name="Grisel S."/>
            <person name="Petersen M."/>
            <person name="Berrin J.G."/>
            <person name="Delaux P.M."/>
            <person name="Dal Grande F."/>
            <person name="Keller J."/>
        </authorList>
    </citation>
    <scope>NUCLEOTIDE SEQUENCE [LARGE SCALE GENOMIC DNA]</scope>
    <source>
        <strain evidence="1 2">SAG 245.80</strain>
    </source>
</reference>
<dbReference type="PANTHER" id="PTHR45588">
    <property type="entry name" value="TPR DOMAIN-CONTAINING PROTEIN"/>
    <property type="match status" value="1"/>
</dbReference>
<accession>A0AAW1QY87</accession>